<name>T1P429_TIGJA</name>
<reference evidence="2" key="1">
    <citation type="submission" date="2011-08" db="EMBL/GenBank/DDBJ databases">
        <authorList>
            <person name="Kim B.-M."/>
            <person name="Rhee J.-S."/>
            <person name="Lee J.-S."/>
        </authorList>
    </citation>
    <scope>NUCLEOTIDE SEQUENCE</scope>
</reference>
<dbReference type="PANTHER" id="PTHR11311">
    <property type="entry name" value="SPONDIN"/>
    <property type="match status" value="1"/>
</dbReference>
<dbReference type="GO" id="GO:0007155">
    <property type="term" value="P:cell adhesion"/>
    <property type="evidence" value="ECO:0007669"/>
    <property type="project" value="TreeGrafter"/>
</dbReference>
<protein>
    <submittedName>
        <fullName evidence="2">F-spondin</fullName>
    </submittedName>
</protein>
<dbReference type="SUPFAM" id="SSF82895">
    <property type="entry name" value="TSP-1 type 1 repeat"/>
    <property type="match status" value="2"/>
</dbReference>
<dbReference type="AlphaFoldDB" id="T1P429"/>
<dbReference type="PANTHER" id="PTHR11311:SF16">
    <property type="entry name" value="SPONDIN-1"/>
    <property type="match status" value="1"/>
</dbReference>
<accession>T1P429</accession>
<feature type="non-terminal residue" evidence="2">
    <location>
        <position position="173"/>
    </location>
</feature>
<dbReference type="InterPro" id="IPR000884">
    <property type="entry name" value="TSP1_rpt"/>
</dbReference>
<dbReference type="InterPro" id="IPR051418">
    <property type="entry name" value="Spondin/Thrombospondin_T1"/>
</dbReference>
<evidence type="ECO:0000313" key="2">
    <source>
        <dbReference type="EMBL" id="AEQ34965.1"/>
    </source>
</evidence>
<sequence>EDHTLPGCDASEWTDWSPCSVTCGKGISMRTRSFLMPEKAAMLGCDRQMIQKGNWSRFWNFINFLLLSLGNRFYISAPEGFLPDDMCATSEWSRWSECSTTCGKGFKSRTRRFFNRMGRKKCPHVETMEKSHCAGDTAVCPEYQGGPNGPNDPENDPHCGVTSWSEWSPCSVS</sequence>
<feature type="non-terminal residue" evidence="2">
    <location>
        <position position="1"/>
    </location>
</feature>
<feature type="compositionally biased region" description="Polar residues" evidence="1">
    <location>
        <begin position="162"/>
        <end position="173"/>
    </location>
</feature>
<evidence type="ECO:0000256" key="1">
    <source>
        <dbReference type="SAM" id="MobiDB-lite"/>
    </source>
</evidence>
<dbReference type="Gene3D" id="2.20.100.10">
    <property type="entry name" value="Thrombospondin type-1 (TSP1) repeat"/>
    <property type="match status" value="2"/>
</dbReference>
<dbReference type="Pfam" id="PF00090">
    <property type="entry name" value="TSP_1"/>
    <property type="match status" value="2"/>
</dbReference>
<feature type="region of interest" description="Disordered" evidence="1">
    <location>
        <begin position="144"/>
        <end position="173"/>
    </location>
</feature>
<organism evidence="2">
    <name type="scientific">Tigriopus japonicus</name>
    <name type="common">Copepod</name>
    <dbReference type="NCBI Taxonomy" id="158387"/>
    <lineage>
        <taxon>Eukaryota</taxon>
        <taxon>Metazoa</taxon>
        <taxon>Ecdysozoa</taxon>
        <taxon>Arthropoda</taxon>
        <taxon>Crustacea</taxon>
        <taxon>Multicrustacea</taxon>
        <taxon>Hexanauplia</taxon>
        <taxon>Copepoda</taxon>
        <taxon>Harpacticoida</taxon>
        <taxon>Harpacticidae</taxon>
        <taxon>Tigriopus</taxon>
    </lineage>
</organism>
<dbReference type="PROSITE" id="PS50092">
    <property type="entry name" value="TSP1"/>
    <property type="match status" value="2"/>
</dbReference>
<dbReference type="SMART" id="SM00209">
    <property type="entry name" value="TSP1"/>
    <property type="match status" value="2"/>
</dbReference>
<proteinExistence type="evidence at transcript level"/>
<dbReference type="EMBL" id="JN633982">
    <property type="protein sequence ID" value="AEQ34965.1"/>
    <property type="molecule type" value="mRNA"/>
</dbReference>
<dbReference type="InterPro" id="IPR036383">
    <property type="entry name" value="TSP1_rpt_sf"/>
</dbReference>
<dbReference type="GO" id="GO:0031012">
    <property type="term" value="C:extracellular matrix"/>
    <property type="evidence" value="ECO:0007669"/>
    <property type="project" value="TreeGrafter"/>
</dbReference>